<feature type="domain" description="Luciferase-like" evidence="1">
    <location>
        <begin position="16"/>
        <end position="117"/>
    </location>
</feature>
<dbReference type="RefSeq" id="WP_388008352.1">
    <property type="nucleotide sequence ID" value="NZ_JBHUEE010000007.1"/>
</dbReference>
<dbReference type="InterPro" id="IPR019922">
    <property type="entry name" value="Lucif-like_OxRdatse_MSMEG_4141"/>
</dbReference>
<dbReference type="GO" id="GO:0016491">
    <property type="term" value="F:oxidoreductase activity"/>
    <property type="evidence" value="ECO:0007669"/>
    <property type="project" value="UniProtKB-KW"/>
</dbReference>
<comment type="caution">
    <text evidence="2">The sequence shown here is derived from an EMBL/GenBank/DDBJ whole genome shotgun (WGS) entry which is preliminary data.</text>
</comment>
<sequence>MTVELGRYGIWIPAGDATAELAREAERLGYGTIWLGGSPTDLSIADAILDVTERLSVATGIVNMWATPAEDAATAFHRIEERHPGRFLLGVGIGHPEATAEYRSPYATMVDYLDQLDAAEVPVASRALAALGPKALTLAAERTAGAHPYLVTLEHTRIARERMGAEALLAPEHKVVLDADPAAARETGRPGVAKPYLRLRNYRANLARLGFTEEDMADGGSDRLIDALVAHGDADAVAAGLTAHLDAGADHVNAQVLPRGSDPVPALRQISEALDLA</sequence>
<dbReference type="PANTHER" id="PTHR30137">
    <property type="entry name" value="LUCIFERASE-LIKE MONOOXYGENASE"/>
    <property type="match status" value="1"/>
</dbReference>
<reference evidence="3" key="1">
    <citation type="journal article" date="2019" name="Int. J. Syst. Evol. Microbiol.">
        <title>The Global Catalogue of Microorganisms (GCM) 10K type strain sequencing project: providing services to taxonomists for standard genome sequencing and annotation.</title>
        <authorList>
            <consortium name="The Broad Institute Genomics Platform"/>
            <consortium name="The Broad Institute Genome Sequencing Center for Infectious Disease"/>
            <person name="Wu L."/>
            <person name="Ma J."/>
        </authorList>
    </citation>
    <scope>NUCLEOTIDE SEQUENCE [LARGE SCALE GENOMIC DNA]</scope>
    <source>
        <strain evidence="3">JCM 17130</strain>
    </source>
</reference>
<gene>
    <name evidence="2" type="ORF">ACFSE6_14135</name>
</gene>
<dbReference type="InterPro" id="IPR036661">
    <property type="entry name" value="Luciferase-like_sf"/>
</dbReference>
<keyword evidence="3" id="KW-1185">Reference proteome</keyword>
<evidence type="ECO:0000259" key="1">
    <source>
        <dbReference type="Pfam" id="PF00296"/>
    </source>
</evidence>
<name>A0ABW4L709_9MICO</name>
<accession>A0ABW4L709</accession>
<dbReference type="PANTHER" id="PTHR30137:SF18">
    <property type="entry name" value="CONSERVED PROTEIN"/>
    <property type="match status" value="1"/>
</dbReference>
<dbReference type="SUPFAM" id="SSF51679">
    <property type="entry name" value="Bacterial luciferase-like"/>
    <property type="match status" value="1"/>
</dbReference>
<dbReference type="EMBL" id="JBHUEE010000007">
    <property type="protein sequence ID" value="MFD1718982.1"/>
    <property type="molecule type" value="Genomic_DNA"/>
</dbReference>
<keyword evidence="2" id="KW-0560">Oxidoreductase</keyword>
<dbReference type="EC" id="1.-.-.-" evidence="2"/>
<dbReference type="InterPro" id="IPR011251">
    <property type="entry name" value="Luciferase-like_dom"/>
</dbReference>
<evidence type="ECO:0000313" key="3">
    <source>
        <dbReference type="Proteomes" id="UP001597277"/>
    </source>
</evidence>
<evidence type="ECO:0000313" key="2">
    <source>
        <dbReference type="EMBL" id="MFD1718982.1"/>
    </source>
</evidence>
<dbReference type="Pfam" id="PF00296">
    <property type="entry name" value="Bac_luciferase"/>
    <property type="match status" value="1"/>
</dbReference>
<dbReference type="NCBIfam" id="TIGR03620">
    <property type="entry name" value="F420_MSMEG_4141"/>
    <property type="match status" value="1"/>
</dbReference>
<dbReference type="Gene3D" id="3.20.20.30">
    <property type="entry name" value="Luciferase-like domain"/>
    <property type="match status" value="2"/>
</dbReference>
<protein>
    <submittedName>
        <fullName evidence="2">LLM class F420-dependent oxidoreductase</fullName>
        <ecNumber evidence="2">1.-.-.-</ecNumber>
    </submittedName>
</protein>
<organism evidence="2 3">
    <name type="scientific">Georgenia deserti</name>
    <dbReference type="NCBI Taxonomy" id="2093781"/>
    <lineage>
        <taxon>Bacteria</taxon>
        <taxon>Bacillati</taxon>
        <taxon>Actinomycetota</taxon>
        <taxon>Actinomycetes</taxon>
        <taxon>Micrococcales</taxon>
        <taxon>Bogoriellaceae</taxon>
        <taxon>Georgenia</taxon>
    </lineage>
</organism>
<proteinExistence type="predicted"/>
<dbReference type="InterPro" id="IPR050766">
    <property type="entry name" value="Bact_Lucif_Oxidored"/>
</dbReference>
<dbReference type="Proteomes" id="UP001597277">
    <property type="component" value="Unassembled WGS sequence"/>
</dbReference>